<keyword evidence="3" id="KW-1185">Reference proteome</keyword>
<proteinExistence type="predicted"/>
<gene>
    <name evidence="2" type="ORF">PoB_006769800</name>
</gene>
<evidence type="ECO:0000256" key="1">
    <source>
        <dbReference type="SAM" id="MobiDB-lite"/>
    </source>
</evidence>
<comment type="caution">
    <text evidence="2">The sequence shown here is derived from an EMBL/GenBank/DDBJ whole genome shotgun (WGS) entry which is preliminary data.</text>
</comment>
<feature type="region of interest" description="Disordered" evidence="1">
    <location>
        <begin position="1"/>
        <end position="22"/>
    </location>
</feature>
<dbReference type="Proteomes" id="UP000735302">
    <property type="component" value="Unassembled WGS sequence"/>
</dbReference>
<accession>A0AAV4DAF6</accession>
<feature type="compositionally biased region" description="Polar residues" evidence="1">
    <location>
        <begin position="1"/>
        <end position="15"/>
    </location>
</feature>
<evidence type="ECO:0000313" key="3">
    <source>
        <dbReference type="Proteomes" id="UP000735302"/>
    </source>
</evidence>
<protein>
    <submittedName>
        <fullName evidence="2">Uncharacterized protein</fullName>
    </submittedName>
</protein>
<feature type="region of interest" description="Disordered" evidence="1">
    <location>
        <begin position="76"/>
        <end position="96"/>
    </location>
</feature>
<organism evidence="2 3">
    <name type="scientific">Plakobranchus ocellatus</name>
    <dbReference type="NCBI Taxonomy" id="259542"/>
    <lineage>
        <taxon>Eukaryota</taxon>
        <taxon>Metazoa</taxon>
        <taxon>Spiralia</taxon>
        <taxon>Lophotrochozoa</taxon>
        <taxon>Mollusca</taxon>
        <taxon>Gastropoda</taxon>
        <taxon>Heterobranchia</taxon>
        <taxon>Euthyneura</taxon>
        <taxon>Panpulmonata</taxon>
        <taxon>Sacoglossa</taxon>
        <taxon>Placobranchoidea</taxon>
        <taxon>Plakobranchidae</taxon>
        <taxon>Plakobranchus</taxon>
    </lineage>
</organism>
<dbReference type="EMBL" id="BLXT01007673">
    <property type="protein sequence ID" value="GFO41193.1"/>
    <property type="molecule type" value="Genomic_DNA"/>
</dbReference>
<sequence>MKTLTAENTNRTNGQGANGDPNSDVFAKIVTLVKERKPKDVQAVKSIVNNYCDAHPDIQLGKIFNVGNSCTKADKVDSHGKKTAKNHHQNFREGPRVRARSEERFSARQNRQGWYQSSRPMDNRAITTDSIIDTIGDHHIGHATMDQDALVICLGGIMLPASIGRSDLTTNLISTQMLLATTRTHLQGYL</sequence>
<dbReference type="AlphaFoldDB" id="A0AAV4DAF6"/>
<evidence type="ECO:0000313" key="2">
    <source>
        <dbReference type="EMBL" id="GFO41193.1"/>
    </source>
</evidence>
<reference evidence="2 3" key="1">
    <citation type="journal article" date="2021" name="Elife">
        <title>Chloroplast acquisition without the gene transfer in kleptoplastic sea slugs, Plakobranchus ocellatus.</title>
        <authorList>
            <person name="Maeda T."/>
            <person name="Takahashi S."/>
            <person name="Yoshida T."/>
            <person name="Shimamura S."/>
            <person name="Takaki Y."/>
            <person name="Nagai Y."/>
            <person name="Toyoda A."/>
            <person name="Suzuki Y."/>
            <person name="Arimoto A."/>
            <person name="Ishii H."/>
            <person name="Satoh N."/>
            <person name="Nishiyama T."/>
            <person name="Hasebe M."/>
            <person name="Maruyama T."/>
            <person name="Minagawa J."/>
            <person name="Obokata J."/>
            <person name="Shigenobu S."/>
        </authorList>
    </citation>
    <scope>NUCLEOTIDE SEQUENCE [LARGE SCALE GENOMIC DNA]</scope>
</reference>
<name>A0AAV4DAF6_9GAST</name>